<evidence type="ECO:0000313" key="5">
    <source>
        <dbReference type="Proteomes" id="UP000077266"/>
    </source>
</evidence>
<dbReference type="EMBL" id="KV426535">
    <property type="protein sequence ID" value="KZV79975.1"/>
    <property type="molecule type" value="Genomic_DNA"/>
</dbReference>
<organism evidence="4 5">
    <name type="scientific">Exidia glandulosa HHB12029</name>
    <dbReference type="NCBI Taxonomy" id="1314781"/>
    <lineage>
        <taxon>Eukaryota</taxon>
        <taxon>Fungi</taxon>
        <taxon>Dikarya</taxon>
        <taxon>Basidiomycota</taxon>
        <taxon>Agaricomycotina</taxon>
        <taxon>Agaricomycetes</taxon>
        <taxon>Auriculariales</taxon>
        <taxon>Exidiaceae</taxon>
        <taxon>Exidia</taxon>
    </lineage>
</organism>
<evidence type="ECO:0000313" key="4">
    <source>
        <dbReference type="EMBL" id="KZV79975.1"/>
    </source>
</evidence>
<keyword evidence="2" id="KW-0472">Membrane</keyword>
<feature type="transmembrane region" description="Helical" evidence="2">
    <location>
        <begin position="204"/>
        <end position="230"/>
    </location>
</feature>
<feature type="region of interest" description="Disordered" evidence="1">
    <location>
        <begin position="162"/>
        <end position="198"/>
    </location>
</feature>
<dbReference type="AlphaFoldDB" id="A0A165B764"/>
<gene>
    <name evidence="4" type="ORF">EXIGLDRAFT_706042</name>
</gene>
<feature type="compositionally biased region" description="Pro residues" evidence="1">
    <location>
        <begin position="250"/>
        <end position="261"/>
    </location>
</feature>
<protein>
    <recommendedName>
        <fullName evidence="6">Mid2 domain-containing protein</fullName>
    </recommendedName>
</protein>
<evidence type="ECO:0000256" key="1">
    <source>
        <dbReference type="SAM" id="MobiDB-lite"/>
    </source>
</evidence>
<feature type="signal peptide" evidence="3">
    <location>
        <begin position="1"/>
        <end position="19"/>
    </location>
</feature>
<feature type="compositionally biased region" description="Low complexity" evidence="1">
    <location>
        <begin position="162"/>
        <end position="172"/>
    </location>
</feature>
<dbReference type="InParanoid" id="A0A165B764"/>
<evidence type="ECO:0008006" key="6">
    <source>
        <dbReference type="Google" id="ProtNLM"/>
    </source>
</evidence>
<reference evidence="4 5" key="1">
    <citation type="journal article" date="2016" name="Mol. Biol. Evol.">
        <title>Comparative Genomics of Early-Diverging Mushroom-Forming Fungi Provides Insights into the Origins of Lignocellulose Decay Capabilities.</title>
        <authorList>
            <person name="Nagy L.G."/>
            <person name="Riley R."/>
            <person name="Tritt A."/>
            <person name="Adam C."/>
            <person name="Daum C."/>
            <person name="Floudas D."/>
            <person name="Sun H."/>
            <person name="Yadav J.S."/>
            <person name="Pangilinan J."/>
            <person name="Larsson K.H."/>
            <person name="Matsuura K."/>
            <person name="Barry K."/>
            <person name="Labutti K."/>
            <person name="Kuo R."/>
            <person name="Ohm R.A."/>
            <person name="Bhattacharya S.S."/>
            <person name="Shirouzu T."/>
            <person name="Yoshinaga Y."/>
            <person name="Martin F.M."/>
            <person name="Grigoriev I.V."/>
            <person name="Hibbett D.S."/>
        </authorList>
    </citation>
    <scope>NUCLEOTIDE SEQUENCE [LARGE SCALE GENOMIC DNA]</scope>
    <source>
        <strain evidence="4 5">HHB12029</strain>
    </source>
</reference>
<keyword evidence="2" id="KW-1133">Transmembrane helix</keyword>
<evidence type="ECO:0000256" key="2">
    <source>
        <dbReference type="SAM" id="Phobius"/>
    </source>
</evidence>
<evidence type="ECO:0000256" key="3">
    <source>
        <dbReference type="SAM" id="SignalP"/>
    </source>
</evidence>
<keyword evidence="2" id="KW-0812">Transmembrane</keyword>
<feature type="chain" id="PRO_5007855502" description="Mid2 domain-containing protein" evidence="3">
    <location>
        <begin position="20"/>
        <end position="284"/>
    </location>
</feature>
<name>A0A165B764_EXIGL</name>
<keyword evidence="3" id="KW-0732">Signal</keyword>
<sequence length="284" mass="30989">MRAFVVLFVVSLVVIPAQAAWTTVPYTSDSWTLNRNVSRKAGASGCSDVDGGLVITLRGRIELDFTGSEIQVFGPEFGYNVSWKVFLDGVLPPFPTPPLNDDPACSLVMHWENLDPTESHTIAIELVDIERPDADIVINYARFNVPDPIIVSQIETAPTTTVSTATRSAPSALPVTTPFASSEEQVHSTATSSSTPTPIPHRGLSLPIIIVIAVCGLLLVIAFLAVLWYLHHRRQRRQRELMGRPRTMPVTPPPEAPPPAPESTVHVSRDLRSEKLNAVFAQTS</sequence>
<accession>A0A165B764</accession>
<feature type="region of interest" description="Disordered" evidence="1">
    <location>
        <begin position="240"/>
        <end position="268"/>
    </location>
</feature>
<keyword evidence="5" id="KW-1185">Reference proteome</keyword>
<dbReference type="Proteomes" id="UP000077266">
    <property type="component" value="Unassembled WGS sequence"/>
</dbReference>
<proteinExistence type="predicted"/>